<evidence type="ECO:0000313" key="3">
    <source>
        <dbReference type="EMBL" id="ODM17781.1"/>
    </source>
</evidence>
<comment type="caution">
    <text evidence="3">The sequence shown here is derived from an EMBL/GenBank/DDBJ whole genome shotgun (WGS) entry which is preliminary data.</text>
</comment>
<evidence type="ECO:0000313" key="4">
    <source>
        <dbReference type="Proteomes" id="UP000094569"/>
    </source>
</evidence>
<dbReference type="InterPro" id="IPR056884">
    <property type="entry name" value="NPHP3-like_N"/>
</dbReference>
<proteinExistence type="predicted"/>
<evidence type="ECO:0000256" key="1">
    <source>
        <dbReference type="ARBA" id="ARBA00022737"/>
    </source>
</evidence>
<keyword evidence="1" id="KW-0677">Repeat</keyword>
<dbReference type="Gene3D" id="3.40.50.300">
    <property type="entry name" value="P-loop containing nucleotide triphosphate hydrolases"/>
    <property type="match status" value="1"/>
</dbReference>
<dbReference type="Pfam" id="PF24883">
    <property type="entry name" value="NPHP3_N"/>
    <property type="match status" value="1"/>
</dbReference>
<sequence length="463" mass="51788">MSEKEQIILHCHYPLWHSNLLFRNGIIKPLKKPTEAPHETGIGVNNNGFGDNTYLHIGNVISLGGGCLIDLQLTDPRLDMIRLLDTKGDVMVKSCSWAFKTPEFASWNSSHQHNLLWINGGPGRGKTMLTMGIIETLVPQAKLGSSSQAVAYFFCQRTDPRLRSGTSVLRGLLYRVVMECPAIIKRIQRRYDAAGRALFEDINSFYALSEIIREIVQDSSLAGITFIIDALDECEDKLPQLLDLIVSTAASSRVKWLVSSRHYPEIEDRLKQAKVSSLDLEINAKHVASAADNYIEEKTAALARIKKYDENLYLTVLKHLKTRAEGSFLWVSHLCDTLEKAPRRKTISILETFPTSLQTAYHEGWTQMQHMNDGEDLKLCIRILGSMIASRQPLRLADVASLARLPAGFAKDTESIKELVQLCGSFLIIRGDVVDFVHSSARSYLCGIPEFQNCGASKRPGFL</sequence>
<dbReference type="EMBL" id="JXNT01000007">
    <property type="protein sequence ID" value="ODM17781.1"/>
    <property type="molecule type" value="Genomic_DNA"/>
</dbReference>
<dbReference type="InterPro" id="IPR027417">
    <property type="entry name" value="P-loop_NTPase"/>
</dbReference>
<dbReference type="Proteomes" id="UP000094569">
    <property type="component" value="Unassembled WGS sequence"/>
</dbReference>
<dbReference type="AlphaFoldDB" id="A0A1E3BAH7"/>
<feature type="domain" description="NACHT" evidence="2">
    <location>
        <begin position="114"/>
        <end position="261"/>
    </location>
</feature>
<gene>
    <name evidence="3" type="ORF">SI65_06569</name>
</gene>
<protein>
    <recommendedName>
        <fullName evidence="2">NACHT domain-containing protein</fullName>
    </recommendedName>
</protein>
<dbReference type="PANTHER" id="PTHR10039:SF15">
    <property type="entry name" value="NACHT DOMAIN-CONTAINING PROTEIN"/>
    <property type="match status" value="1"/>
</dbReference>
<name>A0A1E3BAH7_ASPCR</name>
<dbReference type="PROSITE" id="PS50837">
    <property type="entry name" value="NACHT"/>
    <property type="match status" value="1"/>
</dbReference>
<evidence type="ECO:0000259" key="2">
    <source>
        <dbReference type="PROSITE" id="PS50837"/>
    </source>
</evidence>
<dbReference type="SUPFAM" id="SSF52540">
    <property type="entry name" value="P-loop containing nucleoside triphosphate hydrolases"/>
    <property type="match status" value="1"/>
</dbReference>
<dbReference type="OrthoDB" id="674604at2759"/>
<keyword evidence="4" id="KW-1185">Reference proteome</keyword>
<dbReference type="InterPro" id="IPR007111">
    <property type="entry name" value="NACHT_NTPase"/>
</dbReference>
<organism evidence="3 4">
    <name type="scientific">Aspergillus cristatus</name>
    <name type="common">Chinese Fuzhuan brick tea-fermentation fungus</name>
    <name type="synonym">Eurotium cristatum</name>
    <dbReference type="NCBI Taxonomy" id="573508"/>
    <lineage>
        <taxon>Eukaryota</taxon>
        <taxon>Fungi</taxon>
        <taxon>Dikarya</taxon>
        <taxon>Ascomycota</taxon>
        <taxon>Pezizomycotina</taxon>
        <taxon>Eurotiomycetes</taxon>
        <taxon>Eurotiomycetidae</taxon>
        <taxon>Eurotiales</taxon>
        <taxon>Aspergillaceae</taxon>
        <taxon>Aspergillus</taxon>
        <taxon>Aspergillus subgen. Aspergillus</taxon>
    </lineage>
</organism>
<reference evidence="3 4" key="1">
    <citation type="journal article" date="2016" name="BMC Genomics">
        <title>Comparative genomic and transcriptomic analyses of the Fuzhuan brick tea-fermentation fungus Aspergillus cristatus.</title>
        <authorList>
            <person name="Ge Y."/>
            <person name="Wang Y."/>
            <person name="Liu Y."/>
            <person name="Tan Y."/>
            <person name="Ren X."/>
            <person name="Zhang X."/>
            <person name="Hyde K.D."/>
            <person name="Liu Y."/>
            <person name="Liu Z."/>
        </authorList>
    </citation>
    <scope>NUCLEOTIDE SEQUENCE [LARGE SCALE GENOMIC DNA]</scope>
    <source>
        <strain evidence="3 4">GZAAS20.1005</strain>
    </source>
</reference>
<dbReference type="PANTHER" id="PTHR10039">
    <property type="entry name" value="AMELOGENIN"/>
    <property type="match status" value="1"/>
</dbReference>
<dbReference type="VEuPathDB" id="FungiDB:SI65_06569"/>
<accession>A0A1E3BAH7</accession>